<keyword evidence="4" id="KW-1185">Reference proteome</keyword>
<name>A0A9P5XNI3_9AGAR</name>
<dbReference type="AlphaFoldDB" id="A0A9P5XNI3"/>
<feature type="compositionally biased region" description="Basic and acidic residues" evidence="1">
    <location>
        <begin position="233"/>
        <end position="254"/>
    </location>
</feature>
<feature type="region of interest" description="Disordered" evidence="1">
    <location>
        <begin position="198"/>
        <end position="219"/>
    </location>
</feature>
<gene>
    <name evidence="3" type="ORF">P691DRAFT_804874</name>
</gene>
<evidence type="ECO:0000313" key="3">
    <source>
        <dbReference type="EMBL" id="KAF9452356.1"/>
    </source>
</evidence>
<reference evidence="3" key="1">
    <citation type="submission" date="2020-11" db="EMBL/GenBank/DDBJ databases">
        <authorList>
            <consortium name="DOE Joint Genome Institute"/>
            <person name="Ahrendt S."/>
            <person name="Riley R."/>
            <person name="Andreopoulos W."/>
            <person name="Labutti K."/>
            <person name="Pangilinan J."/>
            <person name="Ruiz-Duenas F.J."/>
            <person name="Barrasa J.M."/>
            <person name="Sanchez-Garcia M."/>
            <person name="Camarero S."/>
            <person name="Miyauchi S."/>
            <person name="Serrano A."/>
            <person name="Linde D."/>
            <person name="Babiker R."/>
            <person name="Drula E."/>
            <person name="Ayuso-Fernandez I."/>
            <person name="Pacheco R."/>
            <person name="Padilla G."/>
            <person name="Ferreira P."/>
            <person name="Barriuso J."/>
            <person name="Kellner H."/>
            <person name="Castanera R."/>
            <person name="Alfaro M."/>
            <person name="Ramirez L."/>
            <person name="Pisabarro A.G."/>
            <person name="Kuo A."/>
            <person name="Tritt A."/>
            <person name="Lipzen A."/>
            <person name="He G."/>
            <person name="Yan M."/>
            <person name="Ng V."/>
            <person name="Cullen D."/>
            <person name="Martin F."/>
            <person name="Rosso M.-N."/>
            <person name="Henrissat B."/>
            <person name="Hibbett D."/>
            <person name="Martinez A.T."/>
            <person name="Grigoriev I.V."/>
        </authorList>
    </citation>
    <scope>NUCLEOTIDE SEQUENCE</scope>
    <source>
        <strain evidence="3">MF-IS2</strain>
    </source>
</reference>
<evidence type="ECO:0000259" key="2">
    <source>
        <dbReference type="Pfam" id="PF07792"/>
    </source>
</evidence>
<dbReference type="OrthoDB" id="66409at2759"/>
<dbReference type="GO" id="GO:0051666">
    <property type="term" value="P:actin cortical patch localization"/>
    <property type="evidence" value="ECO:0007669"/>
    <property type="project" value="TreeGrafter"/>
</dbReference>
<evidence type="ECO:0000313" key="4">
    <source>
        <dbReference type="Proteomes" id="UP000807342"/>
    </source>
</evidence>
<dbReference type="PANTHER" id="PTHR28245">
    <property type="entry name" value="ARF3-INTERACTING PROTEIN 1"/>
    <property type="match status" value="1"/>
</dbReference>
<dbReference type="Proteomes" id="UP000807342">
    <property type="component" value="Unassembled WGS sequence"/>
</dbReference>
<feature type="compositionally biased region" description="Low complexity" evidence="1">
    <location>
        <begin position="324"/>
        <end position="334"/>
    </location>
</feature>
<dbReference type="PANTHER" id="PTHR28245:SF1">
    <property type="entry name" value="ARF3-INTERACTING PROTEIN 1"/>
    <property type="match status" value="1"/>
</dbReference>
<protein>
    <submittedName>
        <fullName evidence="3">Spindle pole body interacting protein</fullName>
    </submittedName>
</protein>
<sequence>MAGSGNHCSFVLLAEFHIYEGPQLKYQFPQPLGVDESLLATSMLPDGAEAQLDDWTVFFLNQTSFNTISPVLALDTPEVKSVSLPGEENPIDKGDKPELLCVLNLVRTKHDKSLNRGAKVLALAICTRHSFIQIFKPFLLLAIEDYFTDPSQDCLARLFDAVNSMDLSAVPLLTRQEKLVMRSSDRKDIFAEKFSQSNSHVTNGSRGNLHKSSNSGESYSSFEEGLLIRNKDKSQCGEEKKGKRENGVRTRTDTDSSTTVPSVQMSGQSQGSPSDTSFTLGGSAVWVGDESGLELAKDGVGDSNSVASLAGSSTVVSSRKRRSTGASSSSSQAASREHHARQINASQSYYDTHRRHAMVKDTHFYHTTVTYRDHPLPIKMPLATFPEEVGDYSLISLIKVFNSPQLVSGPVHPHLHTSGPLTHPIIILFNGLITGKRIIFLGHKRPAGDVSNFVLSACALASGCGAVLRGFIERAFPYANLENREEWESVQAYIAGVTNPIFESSRAWDLLFDISSGNVTIAKDIHATYPVVTPAFGAPPITRSGTLKAETSVNSEDDMNRKEGNKGDGITTNSDKVFIEDIRAAIEDHFGEGLVRMRFAEYVARFVRLASRYEEEVTGVTKFGHPSSCFTDIPGQSAKLGGGIAFVDEVTCSRELAANAHRIEAWRKTSSYQYCIADYEKFVAASAIKGFDVLHQLFRVRYAKNLADTEILGIMRALADNVRTYEQVVELLSYAMPQGQGLLHLSFGLFHQKEAVRDATVDLFNNLRAYSVGVSFLQGLNHFQRYAYVRQAHAREKKALQQQQDSRTESNFSLPGTYARLHSNSVVNGS</sequence>
<evidence type="ECO:0000256" key="1">
    <source>
        <dbReference type="SAM" id="MobiDB-lite"/>
    </source>
</evidence>
<organism evidence="3 4">
    <name type="scientific">Macrolepiota fuliginosa MF-IS2</name>
    <dbReference type="NCBI Taxonomy" id="1400762"/>
    <lineage>
        <taxon>Eukaryota</taxon>
        <taxon>Fungi</taxon>
        <taxon>Dikarya</taxon>
        <taxon>Basidiomycota</taxon>
        <taxon>Agaricomycotina</taxon>
        <taxon>Agaricomycetes</taxon>
        <taxon>Agaricomycetidae</taxon>
        <taxon>Agaricales</taxon>
        <taxon>Agaricineae</taxon>
        <taxon>Agaricaceae</taxon>
        <taxon>Macrolepiota</taxon>
    </lineage>
</organism>
<dbReference type="GO" id="GO:0005886">
    <property type="term" value="C:plasma membrane"/>
    <property type="evidence" value="ECO:0007669"/>
    <property type="project" value="TreeGrafter"/>
</dbReference>
<dbReference type="EMBL" id="MU151072">
    <property type="protein sequence ID" value="KAF9452356.1"/>
    <property type="molecule type" value="Genomic_DNA"/>
</dbReference>
<feature type="region of interest" description="Disordered" evidence="1">
    <location>
        <begin position="233"/>
        <end position="283"/>
    </location>
</feature>
<feature type="domain" description="Arf3-interacting protein 1 N-terminal" evidence="2">
    <location>
        <begin position="10"/>
        <end position="64"/>
    </location>
</feature>
<dbReference type="Pfam" id="PF07792">
    <property type="entry name" value="Afi1"/>
    <property type="match status" value="1"/>
</dbReference>
<accession>A0A9P5XNI3</accession>
<dbReference type="InterPro" id="IPR012860">
    <property type="entry name" value="Afi1_N"/>
</dbReference>
<dbReference type="InterPro" id="IPR052809">
    <property type="entry name" value="Actin_polarity_regulatory"/>
</dbReference>
<comment type="caution">
    <text evidence="3">The sequence shown here is derived from an EMBL/GenBank/DDBJ whole genome shotgun (WGS) entry which is preliminary data.</text>
</comment>
<feature type="region of interest" description="Disordered" evidence="1">
    <location>
        <begin position="547"/>
        <end position="569"/>
    </location>
</feature>
<feature type="compositionally biased region" description="Polar residues" evidence="1">
    <location>
        <begin position="261"/>
        <end position="280"/>
    </location>
</feature>
<feature type="region of interest" description="Disordered" evidence="1">
    <location>
        <begin position="310"/>
        <end position="343"/>
    </location>
</feature>
<dbReference type="Pfam" id="PF08616">
    <property type="entry name" value="SPA"/>
    <property type="match status" value="1"/>
</dbReference>
<proteinExistence type="predicted"/>